<sequence>MTSRSNRFSDIDKNFFTGKPEKGLASLSSSSIVRFMDAAVHQTTGRKTLNL</sequence>
<protein>
    <submittedName>
        <fullName evidence="1">Uncharacterized protein</fullName>
    </submittedName>
</protein>
<accession>A0AAU7B8Z7</accession>
<dbReference type="EMBL" id="PP791527">
    <property type="protein sequence ID" value="XBC24002.1"/>
    <property type="molecule type" value="Genomic_DNA"/>
</dbReference>
<name>A0AAU7B8Z7_9VIRU</name>
<evidence type="ECO:0000313" key="1">
    <source>
        <dbReference type="EMBL" id="XBC24002.1"/>
    </source>
</evidence>
<proteinExistence type="predicted"/>
<organism evidence="1">
    <name type="scientific">Pseudomonas phage BL5</name>
    <dbReference type="NCBI Taxonomy" id="3109218"/>
    <lineage>
        <taxon>Viruses</taxon>
    </lineage>
</organism>
<reference evidence="1" key="1">
    <citation type="submission" date="2024-05" db="EMBL/GenBank/DDBJ databases">
        <authorList>
            <person name="Mosharraf F.B."/>
            <person name="Rowell A."/>
            <person name="Christopher M."/>
            <person name="Bernard J."/>
            <person name="Rojas K."/>
            <person name="Bono L.M."/>
        </authorList>
    </citation>
    <scope>NUCLEOTIDE SEQUENCE</scope>
</reference>